<dbReference type="AlphaFoldDB" id="A0A8J2YM54"/>
<evidence type="ECO:0000256" key="2">
    <source>
        <dbReference type="ARBA" id="ARBA00034078"/>
    </source>
</evidence>
<keyword evidence="1" id="KW-0238">DNA-binding</keyword>
<dbReference type="PANTHER" id="PTHR33221">
    <property type="entry name" value="WINGED HELIX-TURN-HELIX TRANSCRIPTIONAL REGULATOR, RRF2 FAMILY"/>
    <property type="match status" value="1"/>
</dbReference>
<dbReference type="InterPro" id="IPR000944">
    <property type="entry name" value="Tscrpt_reg_Rrf2"/>
</dbReference>
<reference evidence="4" key="2">
    <citation type="submission" date="2020-09" db="EMBL/GenBank/DDBJ databases">
        <authorList>
            <person name="Sun Q."/>
            <person name="Zhou Y."/>
        </authorList>
    </citation>
    <scope>NUCLEOTIDE SEQUENCE</scope>
    <source>
        <strain evidence="4">CGMCC 1.15371</strain>
    </source>
</reference>
<accession>A0A8J2YM54</accession>
<keyword evidence="5" id="KW-1185">Reference proteome</keyword>
<name>A0A8J2YM54_9BACL</name>
<dbReference type="InterPro" id="IPR036388">
    <property type="entry name" value="WH-like_DNA-bd_sf"/>
</dbReference>
<dbReference type="GO" id="GO:0003677">
    <property type="term" value="F:DNA binding"/>
    <property type="evidence" value="ECO:0007669"/>
    <property type="project" value="UniProtKB-KW"/>
</dbReference>
<evidence type="ECO:0000313" key="4">
    <source>
        <dbReference type="EMBL" id="GGE53179.1"/>
    </source>
</evidence>
<dbReference type="Gene3D" id="1.10.10.10">
    <property type="entry name" value="Winged helix-like DNA-binding domain superfamily/Winged helix DNA-binding domain"/>
    <property type="match status" value="1"/>
</dbReference>
<evidence type="ECO:0000256" key="3">
    <source>
        <dbReference type="ARBA" id="ARBA00040173"/>
    </source>
</evidence>
<gene>
    <name evidence="4" type="primary">nsrR</name>
    <name evidence="4" type="ORF">GCM10011391_35070</name>
</gene>
<dbReference type="PROSITE" id="PS51197">
    <property type="entry name" value="HTH_RRF2_2"/>
    <property type="match status" value="1"/>
</dbReference>
<dbReference type="Proteomes" id="UP000628775">
    <property type="component" value="Unassembled WGS sequence"/>
</dbReference>
<dbReference type="SUPFAM" id="SSF46785">
    <property type="entry name" value="Winged helix' DNA-binding domain"/>
    <property type="match status" value="1"/>
</dbReference>
<dbReference type="EMBL" id="BMIR01000023">
    <property type="protein sequence ID" value="GGE53179.1"/>
    <property type="molecule type" value="Genomic_DNA"/>
</dbReference>
<dbReference type="InterPro" id="IPR036390">
    <property type="entry name" value="WH_DNA-bd_sf"/>
</dbReference>
<dbReference type="InterPro" id="IPR030489">
    <property type="entry name" value="TR_Rrf2-type_CS"/>
</dbReference>
<comment type="caution">
    <text evidence="4">The sequence shown here is derived from an EMBL/GenBank/DDBJ whole genome shotgun (WGS) entry which is preliminary data.</text>
</comment>
<dbReference type="PANTHER" id="PTHR33221:SF4">
    <property type="entry name" value="HTH-TYPE TRANSCRIPTIONAL REPRESSOR NSRR"/>
    <property type="match status" value="1"/>
</dbReference>
<evidence type="ECO:0000256" key="1">
    <source>
        <dbReference type="ARBA" id="ARBA00023125"/>
    </source>
</evidence>
<dbReference type="GO" id="GO:0003700">
    <property type="term" value="F:DNA-binding transcription factor activity"/>
    <property type="evidence" value="ECO:0007669"/>
    <property type="project" value="TreeGrafter"/>
</dbReference>
<dbReference type="Pfam" id="PF02082">
    <property type="entry name" value="Rrf2"/>
    <property type="match status" value="1"/>
</dbReference>
<proteinExistence type="predicted"/>
<reference evidence="4" key="1">
    <citation type="journal article" date="2014" name="Int. J. Syst. Evol. Microbiol.">
        <title>Complete genome sequence of Corynebacterium casei LMG S-19264T (=DSM 44701T), isolated from a smear-ripened cheese.</title>
        <authorList>
            <consortium name="US DOE Joint Genome Institute (JGI-PGF)"/>
            <person name="Walter F."/>
            <person name="Albersmeier A."/>
            <person name="Kalinowski J."/>
            <person name="Ruckert C."/>
        </authorList>
    </citation>
    <scope>NUCLEOTIDE SEQUENCE</scope>
    <source>
        <strain evidence="4">CGMCC 1.15371</strain>
    </source>
</reference>
<dbReference type="PROSITE" id="PS01332">
    <property type="entry name" value="HTH_RRF2_1"/>
    <property type="match status" value="1"/>
</dbReference>
<organism evidence="4 5">
    <name type="scientific">Pullulanibacillus camelliae</name>
    <dbReference type="NCBI Taxonomy" id="1707096"/>
    <lineage>
        <taxon>Bacteria</taxon>
        <taxon>Bacillati</taxon>
        <taxon>Bacillota</taxon>
        <taxon>Bacilli</taxon>
        <taxon>Bacillales</taxon>
        <taxon>Sporolactobacillaceae</taxon>
        <taxon>Pullulanibacillus</taxon>
    </lineage>
</organism>
<dbReference type="NCBIfam" id="TIGR00738">
    <property type="entry name" value="rrf2_super"/>
    <property type="match status" value="1"/>
</dbReference>
<dbReference type="RefSeq" id="WP_188697583.1">
    <property type="nucleotide sequence ID" value="NZ_BMIR01000023.1"/>
</dbReference>
<dbReference type="GO" id="GO:0005829">
    <property type="term" value="C:cytosol"/>
    <property type="evidence" value="ECO:0007669"/>
    <property type="project" value="TreeGrafter"/>
</dbReference>
<comment type="cofactor">
    <cofactor evidence="2">
        <name>[2Fe-2S] cluster</name>
        <dbReference type="ChEBI" id="CHEBI:190135"/>
    </cofactor>
</comment>
<protein>
    <recommendedName>
        <fullName evidence="3">HTH-type transcriptional regulator NsrR</fullName>
    </recommendedName>
</protein>
<evidence type="ECO:0000313" key="5">
    <source>
        <dbReference type="Proteomes" id="UP000628775"/>
    </source>
</evidence>
<sequence length="149" mass="16843">MRLTQYTDYSLRILIFLGSLDEGELTNVQDIASIYHISKHHLTKIVHHLGKLGLVQTLRGRGGGIRLAKSPKDINLGWVIRQTEEDFYMVECFNKEQNSCLISSVCILKGVFNQALRAYITTLDQYTLADILSNKTTLQPLFAEGKSLD</sequence>